<dbReference type="EMBL" id="VCGU01000002">
    <property type="protein sequence ID" value="TRY79360.1"/>
    <property type="molecule type" value="Genomic_DNA"/>
</dbReference>
<organism evidence="2 3">
    <name type="scientific">Tigriopus californicus</name>
    <name type="common">Marine copepod</name>
    <dbReference type="NCBI Taxonomy" id="6832"/>
    <lineage>
        <taxon>Eukaryota</taxon>
        <taxon>Metazoa</taxon>
        <taxon>Ecdysozoa</taxon>
        <taxon>Arthropoda</taxon>
        <taxon>Crustacea</taxon>
        <taxon>Multicrustacea</taxon>
        <taxon>Hexanauplia</taxon>
        <taxon>Copepoda</taxon>
        <taxon>Harpacticoida</taxon>
        <taxon>Harpacticidae</taxon>
        <taxon>Tigriopus</taxon>
    </lineage>
</organism>
<name>A0A553PNW9_TIGCA</name>
<sequence length="300" mass="33863">MAARSTKWGNWVMPTLVLFSVVLVIYLMASSTRSPENALKTSNFEENKFLNGVQERASSSKLDFRILCEEDNARIQEVLNFDTKEATIDSITTILAKTVVNPVQMGCKTLKRLGRGVWLGKCNDGHKYVCLDDIEPSDCLVYSFGLANQISFEKSIAFMGCKVYGYDRAQTTVMKQNRNPKLVLQTAFIGVGGMNLSEILRQNGHENEPISYLKADIEGSELNALPVWIKSGALSHIKQLAFEFHFVDANVAKFWAIIQDLYQIGFRVISYDPNFCKGDSEKGFYQLFEIVFRKTDVCLE</sequence>
<evidence type="ECO:0000259" key="1">
    <source>
        <dbReference type="Pfam" id="PF13383"/>
    </source>
</evidence>
<evidence type="ECO:0000313" key="2">
    <source>
        <dbReference type="EMBL" id="TRY79360.1"/>
    </source>
</evidence>
<proteinExistence type="predicted"/>
<gene>
    <name evidence="2" type="ORF">TCAL_07071</name>
</gene>
<dbReference type="Proteomes" id="UP000318571">
    <property type="component" value="Chromosome 6"/>
</dbReference>
<protein>
    <recommendedName>
        <fullName evidence="1">Methyltransferase domain-containing protein</fullName>
    </recommendedName>
</protein>
<reference evidence="2 3" key="1">
    <citation type="journal article" date="2018" name="Nat. Ecol. Evol.">
        <title>Genomic signatures of mitonuclear coevolution across populations of Tigriopus californicus.</title>
        <authorList>
            <person name="Barreto F.S."/>
            <person name="Watson E.T."/>
            <person name="Lima T.G."/>
            <person name="Willett C.S."/>
            <person name="Edmands S."/>
            <person name="Li W."/>
            <person name="Burton R.S."/>
        </authorList>
    </citation>
    <scope>NUCLEOTIDE SEQUENCE [LARGE SCALE GENOMIC DNA]</scope>
    <source>
        <strain evidence="2 3">San Diego</strain>
    </source>
</reference>
<evidence type="ECO:0000313" key="3">
    <source>
        <dbReference type="Proteomes" id="UP000318571"/>
    </source>
</evidence>
<dbReference type="InterPro" id="IPR025714">
    <property type="entry name" value="Methyltranfer_dom"/>
</dbReference>
<dbReference type="SUPFAM" id="SSF53335">
    <property type="entry name" value="S-adenosyl-L-methionine-dependent methyltransferases"/>
    <property type="match status" value="1"/>
</dbReference>
<dbReference type="AlphaFoldDB" id="A0A553PNW9"/>
<feature type="domain" description="Methyltransferase" evidence="1">
    <location>
        <begin position="106"/>
        <end position="262"/>
    </location>
</feature>
<dbReference type="InterPro" id="IPR029063">
    <property type="entry name" value="SAM-dependent_MTases_sf"/>
</dbReference>
<comment type="caution">
    <text evidence="2">The sequence shown here is derived from an EMBL/GenBank/DDBJ whole genome shotgun (WGS) entry which is preliminary data.</text>
</comment>
<dbReference type="Pfam" id="PF13383">
    <property type="entry name" value="Methyltransf_22"/>
    <property type="match status" value="1"/>
</dbReference>
<dbReference type="InterPro" id="IPR026913">
    <property type="entry name" value="METTL24"/>
</dbReference>
<keyword evidence="3" id="KW-1185">Reference proteome</keyword>
<accession>A0A553PNW9</accession>
<dbReference type="PANTHER" id="PTHR32026">
    <property type="entry name" value="METHYLTRANSFERASE-LIKE PROTEIN 24"/>
    <property type="match status" value="1"/>
</dbReference>
<dbReference type="PANTHER" id="PTHR32026:SF10">
    <property type="entry name" value="METHYLTRANSFERASE-LIKE PROTEIN 24-RELATED"/>
    <property type="match status" value="1"/>
</dbReference>
<dbReference type="OrthoDB" id="10006218at2759"/>